<reference evidence="4" key="1">
    <citation type="submission" date="2021-07" db="EMBL/GenBank/DDBJ databases">
        <title>Shinella sp. nov., a novel member of the genus Shinella from water.</title>
        <authorList>
            <person name="Deng Y."/>
        </authorList>
    </citation>
    <scope>NUCLEOTIDE SEQUENCE</scope>
    <source>
        <strain evidence="4">CPCC 100929</strain>
    </source>
</reference>
<dbReference type="InterPro" id="IPR052745">
    <property type="entry name" value="G3P_Oxidase/Oxidoreductase"/>
</dbReference>
<evidence type="ECO:0000259" key="2">
    <source>
        <dbReference type="Pfam" id="PF01266"/>
    </source>
</evidence>
<dbReference type="InterPro" id="IPR036188">
    <property type="entry name" value="FAD/NAD-bd_sf"/>
</dbReference>
<gene>
    <name evidence="4" type="ORF">GB927_020960</name>
</gene>
<comment type="caution">
    <text evidence="4">The sequence shown here is derived from an EMBL/GenBank/DDBJ whole genome shotgun (WGS) entry which is preliminary data.</text>
</comment>
<dbReference type="SUPFAM" id="SSF54373">
    <property type="entry name" value="FAD-linked reductases, C-terminal domain"/>
    <property type="match status" value="1"/>
</dbReference>
<dbReference type="Proteomes" id="UP000996601">
    <property type="component" value="Unassembled WGS sequence"/>
</dbReference>
<evidence type="ECO:0000313" key="4">
    <source>
        <dbReference type="EMBL" id="MCQ4632527.1"/>
    </source>
</evidence>
<evidence type="ECO:0000259" key="3">
    <source>
        <dbReference type="Pfam" id="PF04324"/>
    </source>
</evidence>
<dbReference type="CDD" id="cd19946">
    <property type="entry name" value="GlpA-like_Fer2_BFD-like"/>
    <property type="match status" value="1"/>
</dbReference>
<protein>
    <submittedName>
        <fullName evidence="4">NAD(P)/FAD-dependent oxidoreductase</fullName>
    </submittedName>
</protein>
<dbReference type="SUPFAM" id="SSF51905">
    <property type="entry name" value="FAD/NAD(P)-binding domain"/>
    <property type="match status" value="1"/>
</dbReference>
<dbReference type="Gene3D" id="1.10.10.1100">
    <property type="entry name" value="BFD-like [2Fe-2S]-binding domain"/>
    <property type="match status" value="1"/>
</dbReference>
<dbReference type="InterPro" id="IPR007419">
    <property type="entry name" value="BFD-like_2Fe2S-bd_dom"/>
</dbReference>
<proteinExistence type="predicted"/>
<dbReference type="EMBL" id="WHSB02000008">
    <property type="protein sequence ID" value="MCQ4632527.1"/>
    <property type="molecule type" value="Genomic_DNA"/>
</dbReference>
<evidence type="ECO:0000256" key="1">
    <source>
        <dbReference type="ARBA" id="ARBA00023002"/>
    </source>
</evidence>
<evidence type="ECO:0000313" key="5">
    <source>
        <dbReference type="Proteomes" id="UP000996601"/>
    </source>
</evidence>
<dbReference type="Gene3D" id="3.50.50.60">
    <property type="entry name" value="FAD/NAD(P)-binding domain"/>
    <property type="match status" value="1"/>
</dbReference>
<dbReference type="Gene3D" id="3.30.9.10">
    <property type="entry name" value="D-Amino Acid Oxidase, subunit A, domain 2"/>
    <property type="match status" value="1"/>
</dbReference>
<dbReference type="PANTHER" id="PTHR42720">
    <property type="entry name" value="GLYCEROL-3-PHOSPHATE DEHYDROGENASE"/>
    <property type="match status" value="1"/>
</dbReference>
<dbReference type="Pfam" id="PF01266">
    <property type="entry name" value="DAO"/>
    <property type="match status" value="1"/>
</dbReference>
<keyword evidence="1" id="KW-0560">Oxidoreductase</keyword>
<dbReference type="InterPro" id="IPR041854">
    <property type="entry name" value="BFD-like_2Fe2S-bd_dom_sf"/>
</dbReference>
<dbReference type="InterPro" id="IPR006076">
    <property type="entry name" value="FAD-dep_OxRdtase"/>
</dbReference>
<keyword evidence="5" id="KW-1185">Reference proteome</keyword>
<dbReference type="Pfam" id="PF04324">
    <property type="entry name" value="Fer2_BFD"/>
    <property type="match status" value="1"/>
</dbReference>
<feature type="domain" description="BFD-like [2Fe-2S]-binding" evidence="3">
    <location>
        <begin position="457"/>
        <end position="507"/>
    </location>
</feature>
<sequence length="525" mass="56378">MTEFRPFSHFDVFCFAPEIALSHPLRASRGLLALPSRFTFGHLFYTVQSQCDRTGENAVPRQPQTGETYDVAIIGAGVVGCAVARRFSLAGAKVILIEKGADILSGASKANSAILHTGFDAPPGSLELELVRAGRQEYLEIRDSLNLALVTTGAYVCAWNAQEAEKLAGIERQARDNGTTDVVLRSGGEARAAMPSLSDRLVAALEVPGEHIIDPWSAPLAYLTQAVALGARFLRGAELIKGTFDGIWRLETTAGEILADAVVNTAGLYGDVVDTRLGFTPGFRIKPRKGQFVVLDKAAARHVPRIILPVPTEVTKGIVVCPTAFGNVLVGPTAEEQEDRVRATVETQTLEALVARAAEIVPALAGMPVTALYAGLRPASEEKGYRVFVRPDQRAITLGGIRSTGLSSALGLAQHALKLHADFAEPFTPPAQVPDIATPNLAECRERDWQRPDHGEIVCHCELVTRREIEATFSSPVPPGDFGGLRRRTRAGMGRCQGFYCNARLAEMTKGKLATPLAIDTEGGR</sequence>
<accession>A0ABT1RBF1</accession>
<organism evidence="4 5">
    <name type="scientific">Shinella lacus</name>
    <dbReference type="NCBI Taxonomy" id="2654216"/>
    <lineage>
        <taxon>Bacteria</taxon>
        <taxon>Pseudomonadati</taxon>
        <taxon>Pseudomonadota</taxon>
        <taxon>Alphaproteobacteria</taxon>
        <taxon>Hyphomicrobiales</taxon>
        <taxon>Rhizobiaceae</taxon>
        <taxon>Shinella</taxon>
    </lineage>
</organism>
<name>A0ABT1RBF1_9HYPH</name>
<dbReference type="PANTHER" id="PTHR42720:SF1">
    <property type="entry name" value="GLYCEROL 3-PHOSPHATE OXIDASE"/>
    <property type="match status" value="1"/>
</dbReference>
<feature type="domain" description="FAD dependent oxidoreductase" evidence="2">
    <location>
        <begin position="70"/>
        <end position="416"/>
    </location>
</feature>